<dbReference type="InterPro" id="IPR039646">
    <property type="entry name" value="ZNHIT2"/>
</dbReference>
<keyword evidence="1" id="KW-0863">Zinc-finger</keyword>
<dbReference type="InterPro" id="IPR007009">
    <property type="entry name" value="Shq1_C"/>
</dbReference>
<protein>
    <submittedName>
        <fullName evidence="4">Zinc finger HIT domain-containing protein 2 isoform X1</fullName>
    </submittedName>
</protein>
<dbReference type="PROSITE" id="PS51083">
    <property type="entry name" value="ZF_HIT"/>
    <property type="match status" value="1"/>
</dbReference>
<proteinExistence type="predicted"/>
<feature type="compositionally biased region" description="Pro residues" evidence="2">
    <location>
        <begin position="194"/>
        <end position="203"/>
    </location>
</feature>
<gene>
    <name evidence="4" type="ORF">FCM35_KLT04086</name>
</gene>
<dbReference type="PANTHER" id="PTHR15555:SF0">
    <property type="entry name" value="ZINC FINGER HIT DOMAIN-CONTAINING PROTEIN 2"/>
    <property type="match status" value="1"/>
</dbReference>
<evidence type="ECO:0000259" key="3">
    <source>
        <dbReference type="PROSITE" id="PS51083"/>
    </source>
</evidence>
<dbReference type="InterPro" id="IPR007529">
    <property type="entry name" value="Znf_HIT"/>
</dbReference>
<organism evidence="4 5">
    <name type="scientific">Carex littledalei</name>
    <dbReference type="NCBI Taxonomy" id="544730"/>
    <lineage>
        <taxon>Eukaryota</taxon>
        <taxon>Viridiplantae</taxon>
        <taxon>Streptophyta</taxon>
        <taxon>Embryophyta</taxon>
        <taxon>Tracheophyta</taxon>
        <taxon>Spermatophyta</taxon>
        <taxon>Magnoliopsida</taxon>
        <taxon>Liliopsida</taxon>
        <taxon>Poales</taxon>
        <taxon>Cyperaceae</taxon>
        <taxon>Cyperoideae</taxon>
        <taxon>Cariceae</taxon>
        <taxon>Carex</taxon>
        <taxon>Carex subgen. Euthyceras</taxon>
    </lineage>
</organism>
<keyword evidence="1" id="KW-0862">Zinc</keyword>
<evidence type="ECO:0000256" key="1">
    <source>
        <dbReference type="PROSITE-ProRule" id="PRU00453"/>
    </source>
</evidence>
<dbReference type="GO" id="GO:0008270">
    <property type="term" value="F:zinc ion binding"/>
    <property type="evidence" value="ECO:0007669"/>
    <property type="project" value="UniProtKB-UniRule"/>
</dbReference>
<feature type="domain" description="HIT-type" evidence="3">
    <location>
        <begin position="25"/>
        <end position="57"/>
    </location>
</feature>
<dbReference type="EMBL" id="SWLB01000013">
    <property type="protein sequence ID" value="KAF3330732.1"/>
    <property type="molecule type" value="Genomic_DNA"/>
</dbReference>
<dbReference type="AlphaFoldDB" id="A0A833VAB2"/>
<dbReference type="Proteomes" id="UP000623129">
    <property type="component" value="Unassembled WGS sequence"/>
</dbReference>
<reference evidence="4" key="1">
    <citation type="submission" date="2020-01" db="EMBL/GenBank/DDBJ databases">
        <title>Genome sequence of Kobresia littledalei, the first chromosome-level genome in the family Cyperaceae.</title>
        <authorList>
            <person name="Qu G."/>
        </authorList>
    </citation>
    <scope>NUCLEOTIDE SEQUENCE</scope>
    <source>
        <strain evidence="4">C.B.Clarke</strain>
        <tissue evidence="4">Leaf</tissue>
    </source>
</reference>
<evidence type="ECO:0000256" key="2">
    <source>
        <dbReference type="SAM" id="MobiDB-lite"/>
    </source>
</evidence>
<accession>A0A833VAB2</accession>
<dbReference type="SUPFAM" id="SSF144232">
    <property type="entry name" value="HIT/MYND zinc finger-like"/>
    <property type="match status" value="1"/>
</dbReference>
<dbReference type="OrthoDB" id="18412at2759"/>
<keyword evidence="1" id="KW-0479">Metal-binding</keyword>
<keyword evidence="5" id="KW-1185">Reference proteome</keyword>
<evidence type="ECO:0000313" key="4">
    <source>
        <dbReference type="EMBL" id="KAF3330732.1"/>
    </source>
</evidence>
<dbReference type="Gene3D" id="3.30.60.190">
    <property type="match status" value="1"/>
</dbReference>
<dbReference type="Pfam" id="PF04438">
    <property type="entry name" value="zf-HIT"/>
    <property type="match status" value="1"/>
</dbReference>
<sequence length="399" mass="44629">MEKEVGVSEPGGSSSSSFADSRIICRVCQKQFAQYTCPRCNTRYCSLPCYKGHSIRCTESFMRDNVMEELQQMQPGEETKRKMMDILKRFHSEDNDEVSSDDEDESMLSEELIQKVISGDEIRLEDLSPEEISRFKRALASGELSKLIEPWTPWWTKPSAKSISLGHGGSLLITPISDEPGPSNNPAPLDKEIPPGPDSPLPPLNQLTRSEPSPLLAVHLVDVLYGYCFTLRLYNGDWSSDPLGSASVFLTISKVMGDDFRPQTVREALSSCLEQACSPVHRYMGGFKFAIALMDDVISLISLGSNVLVCALCDLRRMVQAGEKDVRSEKAKKGERVKLRGVEKKVYFLMCWVHEQPHEVWLSLAGIVGVEKDNFFEAGQVKVDKTKTKPQSKLLIEEV</sequence>
<dbReference type="PANTHER" id="PTHR15555">
    <property type="entry name" value="ZINC FINGER HIT DOMAIN CONTAINING PROTEIN 2 PROTEIN FON -RELATED"/>
    <property type="match status" value="1"/>
</dbReference>
<name>A0A833VAB2_9POAL</name>
<evidence type="ECO:0000313" key="5">
    <source>
        <dbReference type="Proteomes" id="UP000623129"/>
    </source>
</evidence>
<dbReference type="Pfam" id="PF04925">
    <property type="entry name" value="SHQ1"/>
    <property type="match status" value="1"/>
</dbReference>
<dbReference type="CDD" id="cd23024">
    <property type="entry name" value="zf-HIT_ZNHIT2-3"/>
    <property type="match status" value="1"/>
</dbReference>
<feature type="region of interest" description="Disordered" evidence="2">
    <location>
        <begin position="171"/>
        <end position="207"/>
    </location>
</feature>
<comment type="caution">
    <text evidence="4">The sequence shown here is derived from an EMBL/GenBank/DDBJ whole genome shotgun (WGS) entry which is preliminary data.</text>
</comment>